<accession>A0ABX0J1L5</accession>
<comment type="caution">
    <text evidence="1">The sequence shown here is derived from an EMBL/GenBank/DDBJ whole genome shotgun (WGS) entry which is preliminary data.</text>
</comment>
<organism evidence="1 2">
    <name type="scientific">Paenibacillus agricola</name>
    <dbReference type="NCBI Taxonomy" id="2716264"/>
    <lineage>
        <taxon>Bacteria</taxon>
        <taxon>Bacillati</taxon>
        <taxon>Bacillota</taxon>
        <taxon>Bacilli</taxon>
        <taxon>Bacillales</taxon>
        <taxon>Paenibacillaceae</taxon>
        <taxon>Paenibacillus</taxon>
    </lineage>
</organism>
<reference evidence="1" key="1">
    <citation type="submission" date="2020-03" db="EMBL/GenBank/DDBJ databases">
        <title>Draft sequencing of Paenibacilllus sp. S3N08.</title>
        <authorList>
            <person name="Kim D.-U."/>
        </authorList>
    </citation>
    <scope>NUCLEOTIDE SEQUENCE</scope>
    <source>
        <strain evidence="1">S3N08</strain>
    </source>
</reference>
<dbReference type="RefSeq" id="WP_166148993.1">
    <property type="nucleotide sequence ID" value="NZ_JAAOIW010000003.1"/>
</dbReference>
<dbReference type="InterPro" id="IPR007325">
    <property type="entry name" value="KFase/CYL"/>
</dbReference>
<dbReference type="PANTHER" id="PTHR31118">
    <property type="entry name" value="CYCLASE-LIKE PROTEIN 2"/>
    <property type="match status" value="1"/>
</dbReference>
<evidence type="ECO:0000313" key="1">
    <source>
        <dbReference type="EMBL" id="NHN30217.1"/>
    </source>
</evidence>
<dbReference type="EMBL" id="JAAOIW010000003">
    <property type="protein sequence ID" value="NHN30217.1"/>
    <property type="molecule type" value="Genomic_DNA"/>
</dbReference>
<dbReference type="Pfam" id="PF04199">
    <property type="entry name" value="Cyclase"/>
    <property type="match status" value="1"/>
</dbReference>
<dbReference type="PANTHER" id="PTHR31118:SF12">
    <property type="entry name" value="CYCLASE-LIKE PROTEIN 2"/>
    <property type="match status" value="1"/>
</dbReference>
<evidence type="ECO:0000313" key="2">
    <source>
        <dbReference type="Proteomes" id="UP001165962"/>
    </source>
</evidence>
<dbReference type="Proteomes" id="UP001165962">
    <property type="component" value="Unassembled WGS sequence"/>
</dbReference>
<dbReference type="SUPFAM" id="SSF102198">
    <property type="entry name" value="Putative cyclase"/>
    <property type="match status" value="1"/>
</dbReference>
<keyword evidence="2" id="KW-1185">Reference proteome</keyword>
<proteinExistence type="predicted"/>
<name>A0ABX0J1L5_9BACL</name>
<dbReference type="Gene3D" id="3.50.30.50">
    <property type="entry name" value="Putative cyclase"/>
    <property type="match status" value="1"/>
</dbReference>
<protein>
    <submittedName>
        <fullName evidence="1">Cyclase family protein</fullName>
    </submittedName>
</protein>
<sequence>MSNIKKLSQLLDSMKLVDLSHTLEEDMPIVPSHNRYFHTLWDTFAHGSRALSYQLLINEHTGTHVDATAHFMQEGHPAHQYIDQTSLTQFFGRALTLDFSHYTETDEVTVEEIQQWEQDNQAIEPGDIVIFYFGWARYWVPRSVSQKFAQSRPGITGAAAEYLVSKKIKTIGCDVISIDGSSSTDSAAHYALLGNGVNIIENLNRLEEILGESYIFILPLKIKEGSGSPVRAVAFK</sequence>
<gene>
    <name evidence="1" type="ORF">G9U52_10265</name>
</gene>
<dbReference type="InterPro" id="IPR037175">
    <property type="entry name" value="KFase_sf"/>
</dbReference>